<evidence type="ECO:0000259" key="2">
    <source>
        <dbReference type="PROSITE" id="PS50106"/>
    </source>
</evidence>
<keyword evidence="1" id="KW-0732">Signal</keyword>
<feature type="domain" description="PDZ" evidence="2">
    <location>
        <begin position="529"/>
        <end position="609"/>
    </location>
</feature>
<sequence>MKKSFGFAIFPLLAASMPVLAQVQPATNSRPATAPLPPPLPEPQDVPYAGTIALDVDASDVVTGAMRVIETIPVAQGTQRLTLLSPRWLPGKHGPRGPLAELTGLTFTAADGTALRWRRDPVAVEAFHVDLPAGTREIVAKFIYTSPLRDAEGRVAVTREISNLQWETVSLYPAGHYVRQIRVRPTVRFPANWSVFTALEGQKASAGRTAFAETDYETLIDSPIFAGAYAQRFDLGRNVALDVVADKPGLLAIRPENLRTYRNLVEEAQVLFSAQHFDHYDFLLALTDRMGGIGLEHHRSSESQMEPRTWVDWAANDWDRNVVPHEFVHSWNGKFRRPARLWTPDYSRPMQGDLLWIYEGQTQFWGNVLAARSGVQTKDTVLGMIATTAGLYTQYPGRAWRSVEDTTFDPVFAARKPKPFSSLARNEEYYGEGMLVWLEADQIIRAGTGGAKGLDDFARAFFGVRPGDWGVMPYELDDVVAALQAIYPYDWAGFLATRIQSPGQPAPLAGIEQGGYKLVWRDTPNAYDKARMDETKTLNLNHSIGLTLDKAGAVSASRWDGPAMRAGIVTGMQIVSVNGVTYDGEGLKAAITAAKGTAAPIALVVKRDDQVYPLTIDYHDGLRWPWLERAGDVATGGLDRLFAPRATARSKGA</sequence>
<dbReference type="Pfam" id="PF17899">
    <property type="entry name" value="Peptidase_M61_N"/>
    <property type="match status" value="1"/>
</dbReference>
<evidence type="ECO:0000313" key="3">
    <source>
        <dbReference type="EMBL" id="NML94513.1"/>
    </source>
</evidence>
<name>A0A7Y0BQH1_9SPHN</name>
<dbReference type="InterPro" id="IPR024191">
    <property type="entry name" value="Peptidase_M61"/>
</dbReference>
<dbReference type="InterPro" id="IPR036034">
    <property type="entry name" value="PDZ_sf"/>
</dbReference>
<gene>
    <name evidence="3" type="ORF">HHL27_12640</name>
</gene>
<dbReference type="AlphaFoldDB" id="A0A7Y0BQH1"/>
<organism evidence="3 4">
    <name type="scientific">Novosphingobium olei</name>
    <dbReference type="NCBI Taxonomy" id="2728851"/>
    <lineage>
        <taxon>Bacteria</taxon>
        <taxon>Pseudomonadati</taxon>
        <taxon>Pseudomonadota</taxon>
        <taxon>Alphaproteobacteria</taxon>
        <taxon>Sphingomonadales</taxon>
        <taxon>Sphingomonadaceae</taxon>
        <taxon>Novosphingobium</taxon>
    </lineage>
</organism>
<keyword evidence="4" id="KW-1185">Reference proteome</keyword>
<protein>
    <submittedName>
        <fullName evidence="3">M61 family metallopeptidase</fullName>
    </submittedName>
</protein>
<feature type="chain" id="PRO_5030830130" evidence="1">
    <location>
        <begin position="22"/>
        <end position="653"/>
    </location>
</feature>
<proteinExistence type="predicted"/>
<dbReference type="Gene3D" id="1.10.390.10">
    <property type="entry name" value="Neutral Protease Domain 2"/>
    <property type="match status" value="1"/>
</dbReference>
<dbReference type="EMBL" id="JABBGM010000005">
    <property type="protein sequence ID" value="NML94513.1"/>
    <property type="molecule type" value="Genomic_DNA"/>
</dbReference>
<dbReference type="Pfam" id="PF05299">
    <property type="entry name" value="Peptidase_M61"/>
    <property type="match status" value="1"/>
</dbReference>
<dbReference type="SUPFAM" id="SSF50156">
    <property type="entry name" value="PDZ domain-like"/>
    <property type="match status" value="1"/>
</dbReference>
<comment type="caution">
    <text evidence="3">The sequence shown here is derived from an EMBL/GenBank/DDBJ whole genome shotgun (WGS) entry which is preliminary data.</text>
</comment>
<dbReference type="Gene3D" id="2.60.40.3650">
    <property type="match status" value="1"/>
</dbReference>
<dbReference type="PROSITE" id="PS50106">
    <property type="entry name" value="PDZ"/>
    <property type="match status" value="1"/>
</dbReference>
<dbReference type="Gene3D" id="2.30.42.10">
    <property type="match status" value="1"/>
</dbReference>
<accession>A0A7Y0BQH1</accession>
<dbReference type="Proteomes" id="UP000583556">
    <property type="component" value="Unassembled WGS sequence"/>
</dbReference>
<evidence type="ECO:0000256" key="1">
    <source>
        <dbReference type="SAM" id="SignalP"/>
    </source>
</evidence>
<feature type="signal peptide" evidence="1">
    <location>
        <begin position="1"/>
        <end position="21"/>
    </location>
</feature>
<dbReference type="InterPro" id="IPR027268">
    <property type="entry name" value="Peptidase_M4/M1_CTD_sf"/>
</dbReference>
<dbReference type="PIRSF" id="PIRSF016493">
    <property type="entry name" value="Glycyl_aminpptds"/>
    <property type="match status" value="1"/>
</dbReference>
<evidence type="ECO:0000313" key="4">
    <source>
        <dbReference type="Proteomes" id="UP000583556"/>
    </source>
</evidence>
<dbReference type="InterPro" id="IPR040756">
    <property type="entry name" value="Peptidase_M61_N"/>
</dbReference>
<reference evidence="3 4" key="1">
    <citation type="submission" date="2020-04" db="EMBL/GenBank/DDBJ databases">
        <title>Novosphingobium sp. TW-4 isolated from soil.</title>
        <authorList>
            <person name="Dahal R.H."/>
            <person name="Chaudhary D.K."/>
        </authorList>
    </citation>
    <scope>NUCLEOTIDE SEQUENCE [LARGE SCALE GENOMIC DNA]</scope>
    <source>
        <strain evidence="3 4">TW-4</strain>
    </source>
</reference>
<dbReference type="RefSeq" id="WP_169493792.1">
    <property type="nucleotide sequence ID" value="NZ_AP029021.1"/>
</dbReference>
<dbReference type="InterPro" id="IPR001478">
    <property type="entry name" value="PDZ"/>
</dbReference>
<dbReference type="InterPro" id="IPR007963">
    <property type="entry name" value="Peptidase_M61_catalytic"/>
</dbReference>